<evidence type="ECO:0000313" key="2">
    <source>
        <dbReference type="EMBL" id="AIA95292.1"/>
    </source>
</evidence>
<sequence>RLDVGARAKLPSSPRHGTVIPVTTSEYRALLEAYQPDALVTDAEPAAITIQVGSAPVLPKTIPATVSDGSTAQVAVTWDAVDPADYASVGQFTVDGTFATPSDVTAQVVVTVAGRPGARREPRGR</sequence>
<name>A0A060CJZ3_9ACTN</name>
<accession>A0A060CJZ3</accession>
<feature type="non-terminal residue" evidence="2">
    <location>
        <position position="125"/>
    </location>
</feature>
<feature type="domain" description="Bacterial Ig-like" evidence="1">
    <location>
        <begin position="44"/>
        <end position="97"/>
    </location>
</feature>
<dbReference type="AlphaFoldDB" id="A0A060CJZ3"/>
<reference evidence="2" key="1">
    <citation type="journal article" date="2013" name="Environ. Microbiol.">
        <title>Seasonally variable intestinal metagenomes of the red palm weevil (Rhynchophorus ferrugineus).</title>
        <authorList>
            <person name="Jia S."/>
            <person name="Zhang X."/>
            <person name="Zhang G."/>
            <person name="Yin A."/>
            <person name="Zhang S."/>
            <person name="Li F."/>
            <person name="Wang L."/>
            <person name="Zhao D."/>
            <person name="Yun Q."/>
            <person name="Tala"/>
            <person name="Wang J."/>
            <person name="Sun G."/>
            <person name="Baabdullah M."/>
            <person name="Yu X."/>
            <person name="Hu S."/>
            <person name="Al-Mssallem I.S."/>
            <person name="Yu J."/>
        </authorList>
    </citation>
    <scope>NUCLEOTIDE SEQUENCE</scope>
</reference>
<dbReference type="EMBL" id="KF127932">
    <property type="protein sequence ID" value="AIA95292.1"/>
    <property type="molecule type" value="Genomic_DNA"/>
</dbReference>
<evidence type="ECO:0000259" key="1">
    <source>
        <dbReference type="Pfam" id="PF07532"/>
    </source>
</evidence>
<organism evidence="2">
    <name type="scientific">uncultured Streptomyces sp</name>
    <dbReference type="NCBI Taxonomy" id="174707"/>
    <lineage>
        <taxon>Bacteria</taxon>
        <taxon>Bacillati</taxon>
        <taxon>Actinomycetota</taxon>
        <taxon>Actinomycetes</taxon>
        <taxon>Kitasatosporales</taxon>
        <taxon>Streptomycetaceae</taxon>
        <taxon>Streptomyces</taxon>
        <taxon>environmental samples</taxon>
    </lineage>
</organism>
<proteinExistence type="predicted"/>
<dbReference type="InterPro" id="IPR011081">
    <property type="entry name" value="Big_4"/>
</dbReference>
<dbReference type="Pfam" id="PF07532">
    <property type="entry name" value="Big_4"/>
    <property type="match status" value="1"/>
</dbReference>
<protein>
    <submittedName>
        <fullName evidence="2">Big_4</fullName>
    </submittedName>
</protein>
<feature type="non-terminal residue" evidence="2">
    <location>
        <position position="1"/>
    </location>
</feature>